<comment type="caution">
    <text evidence="1">The sequence shown here is derived from an EMBL/GenBank/DDBJ whole genome shotgun (WGS) entry which is preliminary data.</text>
</comment>
<evidence type="ECO:0000313" key="1">
    <source>
        <dbReference type="EMBL" id="KND99271.1"/>
    </source>
</evidence>
<gene>
    <name evidence="1" type="ORF">QG37_03814</name>
</gene>
<accession>A0A0L0NYL6</accession>
<proteinExistence type="predicted"/>
<dbReference type="VEuPathDB" id="FungiDB:QG37_03814"/>
<sequence>MQARKSQTISGFQSATEMCDREFMLDEEENKKTCMLPKRGKKKLKKKKVINWKSAFLSMSLSIRVWK</sequence>
<name>A0A0L0NYL6_CANAR</name>
<dbReference type="Proteomes" id="UP000037122">
    <property type="component" value="Unassembled WGS sequence"/>
</dbReference>
<reference evidence="2" key="1">
    <citation type="journal article" date="2015" name="BMC Genomics">
        <title>Draft genome of a commonly misdiagnosed multidrug resistant pathogen Candida auris.</title>
        <authorList>
            <person name="Chatterjee S."/>
            <person name="Alampalli S.V."/>
            <person name="Nageshan R.K."/>
            <person name="Chettiar S.T."/>
            <person name="Joshi S."/>
            <person name="Tatu U.S."/>
        </authorList>
    </citation>
    <scope>NUCLEOTIDE SEQUENCE [LARGE SCALE GENOMIC DNA]</scope>
    <source>
        <strain evidence="2">6684</strain>
    </source>
</reference>
<protein>
    <submittedName>
        <fullName evidence="1">Uncharacterized protein</fullName>
    </submittedName>
</protein>
<dbReference type="EMBL" id="LGST01000025">
    <property type="protein sequence ID" value="KND99271.1"/>
    <property type="molecule type" value="Genomic_DNA"/>
</dbReference>
<dbReference type="AlphaFoldDB" id="A0A0L0NYL6"/>
<evidence type="ECO:0000313" key="2">
    <source>
        <dbReference type="Proteomes" id="UP000037122"/>
    </source>
</evidence>
<organism evidence="1 2">
    <name type="scientific">Candidozyma auris</name>
    <name type="common">Yeast</name>
    <name type="synonym">Candida auris</name>
    <dbReference type="NCBI Taxonomy" id="498019"/>
    <lineage>
        <taxon>Eukaryota</taxon>
        <taxon>Fungi</taxon>
        <taxon>Dikarya</taxon>
        <taxon>Ascomycota</taxon>
        <taxon>Saccharomycotina</taxon>
        <taxon>Pichiomycetes</taxon>
        <taxon>Metschnikowiaceae</taxon>
        <taxon>Candidozyma</taxon>
    </lineage>
</organism>